<organism evidence="2 3">
    <name type="scientific">Candidatus Magasanikbacteria bacterium GW2011_GWA2_40_10</name>
    <dbReference type="NCBI Taxonomy" id="1619037"/>
    <lineage>
        <taxon>Bacteria</taxon>
        <taxon>Candidatus Magasanikiibacteriota</taxon>
    </lineage>
</organism>
<dbReference type="Pfam" id="PF00814">
    <property type="entry name" value="TsaD"/>
    <property type="match status" value="1"/>
</dbReference>
<feature type="domain" description="Gcp-like" evidence="1">
    <location>
        <begin position="36"/>
        <end position="90"/>
    </location>
</feature>
<sequence>MFVIVDNTEEGKVIFSFSLNNKFIQRTYKANDSKGVLFCLEKLLADLKLKLKDINCLGVVMGEGRFTATRLAVTAANALAYSLKIPVVALPKNFTQADALKLAKSAKAGKYIVPTYSAEVRIG</sequence>
<dbReference type="EMBL" id="LBXR01000001">
    <property type="protein sequence ID" value="KKR35525.1"/>
    <property type="molecule type" value="Genomic_DNA"/>
</dbReference>
<name>A0A0G0SL90_9BACT</name>
<dbReference type="InterPro" id="IPR043129">
    <property type="entry name" value="ATPase_NBD"/>
</dbReference>
<comment type="caution">
    <text evidence="2">The sequence shown here is derived from an EMBL/GenBank/DDBJ whole genome shotgun (WGS) entry which is preliminary data.</text>
</comment>
<gene>
    <name evidence="2" type="ORF">UT67_C0001G0030</name>
</gene>
<dbReference type="GO" id="GO:0008233">
    <property type="term" value="F:peptidase activity"/>
    <property type="evidence" value="ECO:0007669"/>
    <property type="project" value="UniProtKB-KW"/>
</dbReference>
<dbReference type="GO" id="GO:0006508">
    <property type="term" value="P:proteolysis"/>
    <property type="evidence" value="ECO:0007669"/>
    <property type="project" value="UniProtKB-KW"/>
</dbReference>
<dbReference type="InterPro" id="IPR000905">
    <property type="entry name" value="Gcp-like_dom"/>
</dbReference>
<dbReference type="SUPFAM" id="SSF53067">
    <property type="entry name" value="Actin-like ATPase domain"/>
    <property type="match status" value="1"/>
</dbReference>
<evidence type="ECO:0000313" key="3">
    <source>
        <dbReference type="Proteomes" id="UP000034855"/>
    </source>
</evidence>
<accession>A0A0G0SL90</accession>
<keyword evidence="2" id="KW-0378">Hydrolase</keyword>
<dbReference type="STRING" id="1619037.UT67_C0001G0030"/>
<protein>
    <submittedName>
        <fullName evidence="2">Peptidase M22, glycoprotease YdiC</fullName>
    </submittedName>
</protein>
<dbReference type="Proteomes" id="UP000034855">
    <property type="component" value="Unassembled WGS sequence"/>
</dbReference>
<evidence type="ECO:0000259" key="1">
    <source>
        <dbReference type="Pfam" id="PF00814"/>
    </source>
</evidence>
<dbReference type="AlphaFoldDB" id="A0A0G0SL90"/>
<reference evidence="2 3" key="1">
    <citation type="journal article" date="2015" name="Nature">
        <title>rRNA introns, odd ribosomes, and small enigmatic genomes across a large radiation of phyla.</title>
        <authorList>
            <person name="Brown C.T."/>
            <person name="Hug L.A."/>
            <person name="Thomas B.C."/>
            <person name="Sharon I."/>
            <person name="Castelle C.J."/>
            <person name="Singh A."/>
            <person name="Wilkins M.J."/>
            <person name="Williams K.H."/>
            <person name="Banfield J.F."/>
        </authorList>
    </citation>
    <scope>NUCLEOTIDE SEQUENCE [LARGE SCALE GENOMIC DNA]</scope>
</reference>
<keyword evidence="2" id="KW-0645">Protease</keyword>
<proteinExistence type="predicted"/>
<dbReference type="Gene3D" id="3.30.420.40">
    <property type="match status" value="1"/>
</dbReference>
<evidence type="ECO:0000313" key="2">
    <source>
        <dbReference type="EMBL" id="KKR35525.1"/>
    </source>
</evidence>